<name>C9ZT54_TRYB9</name>
<keyword evidence="2" id="KW-0472">Membrane</keyword>
<dbReference type="Gene3D" id="4.10.60.10">
    <property type="entry name" value="Zinc finger, CCHC-type"/>
    <property type="match status" value="1"/>
</dbReference>
<keyword evidence="2" id="KW-1133">Transmembrane helix</keyword>
<dbReference type="KEGG" id="tbg:TbgDal_VII5030"/>
<evidence type="ECO:0000313" key="4">
    <source>
        <dbReference type="EMBL" id="CBH12589.1"/>
    </source>
</evidence>
<dbReference type="InterPro" id="IPR001878">
    <property type="entry name" value="Znf_CCHC"/>
</dbReference>
<accession>C9ZT54</accession>
<reference evidence="5" key="1">
    <citation type="journal article" date="2010" name="PLoS Negl. Trop. Dis.">
        <title>The genome sequence of Trypanosoma brucei gambiense, causative agent of chronic human african trypanosomiasis.</title>
        <authorList>
            <person name="Jackson A.P."/>
            <person name="Sanders M."/>
            <person name="Berry A."/>
            <person name="McQuillan J."/>
            <person name="Aslett M.A."/>
            <person name="Quail M.A."/>
            <person name="Chukualim B."/>
            <person name="Capewell P."/>
            <person name="MacLeod A."/>
            <person name="Melville S.E."/>
            <person name="Gibson W."/>
            <person name="Barry J.D."/>
            <person name="Berriman M."/>
            <person name="Hertz-Fowler C."/>
        </authorList>
    </citation>
    <scope>NUCLEOTIDE SEQUENCE [LARGE SCALE GENOMIC DNA]</scope>
    <source>
        <strain evidence="5">MHOM/CI/86/DAL972</strain>
    </source>
</reference>
<feature type="region of interest" description="Disordered" evidence="1">
    <location>
        <begin position="230"/>
        <end position="252"/>
    </location>
</feature>
<feature type="region of interest" description="Disordered" evidence="1">
    <location>
        <begin position="1018"/>
        <end position="1039"/>
    </location>
</feature>
<proteinExistence type="predicted"/>
<dbReference type="Proteomes" id="UP000002316">
    <property type="component" value="Chromosome 7"/>
</dbReference>
<feature type="domain" description="CCHC-type" evidence="3">
    <location>
        <begin position="663"/>
        <end position="679"/>
    </location>
</feature>
<organism evidence="4 5">
    <name type="scientific">Trypanosoma brucei gambiense (strain MHOM/CI/86/DAL972)</name>
    <dbReference type="NCBI Taxonomy" id="679716"/>
    <lineage>
        <taxon>Eukaryota</taxon>
        <taxon>Discoba</taxon>
        <taxon>Euglenozoa</taxon>
        <taxon>Kinetoplastea</taxon>
        <taxon>Metakinetoplastina</taxon>
        <taxon>Trypanosomatida</taxon>
        <taxon>Trypanosomatidae</taxon>
        <taxon>Trypanosoma</taxon>
    </lineage>
</organism>
<evidence type="ECO:0000256" key="2">
    <source>
        <dbReference type="SAM" id="Phobius"/>
    </source>
</evidence>
<feature type="domain" description="CCHC-type" evidence="3">
    <location>
        <begin position="789"/>
        <end position="805"/>
    </location>
</feature>
<dbReference type="GO" id="GO:0008270">
    <property type="term" value="F:zinc ion binding"/>
    <property type="evidence" value="ECO:0007669"/>
    <property type="project" value="InterPro"/>
</dbReference>
<keyword evidence="2" id="KW-0812">Transmembrane</keyword>
<protein>
    <recommendedName>
        <fullName evidence="3">CCHC-type domain-containing protein</fullName>
    </recommendedName>
</protein>
<gene>
    <name evidence="4" type="ORF">TbgDal_VII5030</name>
</gene>
<feature type="compositionally biased region" description="Basic and acidic residues" evidence="1">
    <location>
        <begin position="234"/>
        <end position="252"/>
    </location>
</feature>
<dbReference type="SMART" id="SM00343">
    <property type="entry name" value="ZnF_C2HC"/>
    <property type="match status" value="3"/>
</dbReference>
<feature type="transmembrane region" description="Helical" evidence="2">
    <location>
        <begin position="12"/>
        <end position="34"/>
    </location>
</feature>
<dbReference type="GeneID" id="23862738"/>
<evidence type="ECO:0000256" key="1">
    <source>
        <dbReference type="SAM" id="MobiDB-lite"/>
    </source>
</evidence>
<dbReference type="GO" id="GO:0003676">
    <property type="term" value="F:nucleic acid binding"/>
    <property type="evidence" value="ECO:0007669"/>
    <property type="project" value="InterPro"/>
</dbReference>
<dbReference type="VEuPathDB" id="TriTrypDB:Tbg972.7.5030"/>
<feature type="domain" description="CCHC-type" evidence="3">
    <location>
        <begin position="580"/>
        <end position="596"/>
    </location>
</feature>
<feature type="compositionally biased region" description="Basic and acidic residues" evidence="1">
    <location>
        <begin position="1019"/>
        <end position="1028"/>
    </location>
</feature>
<evidence type="ECO:0000259" key="3">
    <source>
        <dbReference type="SMART" id="SM00343"/>
    </source>
</evidence>
<dbReference type="OrthoDB" id="269582at2759"/>
<dbReference type="EMBL" id="FN554970">
    <property type="protein sequence ID" value="CBH12589.1"/>
    <property type="molecule type" value="Genomic_DNA"/>
</dbReference>
<sequence length="1039" mass="117837">MGQRGNNKGGLHSIVVAAFLTITTPHSFLFYLAAHIDLIGQLNMLSQDARDNFLHRCCVQISSDLSNETVLASEIQHTLRFVNEHAQAHPKEITRALVWRVVDTEKTELDDRVGAWLLLNAVLMYCTEEKRLHLCASIIEEINSFLPDLIAHHWCFGRNTSRLDTLGANGGSTNGEDVLDAYGPGVVAALFADKNASPSRSKELRSKGLELLETWKKVWRGDVYQRLKQATRTAEQRGSKATKDGSERLRVPPDFRDSLHRLRRRKSRPSLSHHLLRCYGWTPPAPAAAEAPVQESGDVAAAGAAMGDITPMSNSSYIKTCLPVPASTVEVDALDTVMHPHARMWLHELVEKKGGCPRCDVWTHTEAQCPCERPFVRFPMITGNGQQNNYRRSHYYSLLQKDRGGVSRRNAAEILFKHKIRLPLVYEEALDCIVNLIKKAEPYDQLLDAFDTVRGATTGPRERHAMWIHASYGILPSSTVFGKPNDEALSPAMERAHGFLKKSRRFREWDQLLQSVEVLDIHFRQAKLPAQMYQSIKEVQETNSFFHCLIDGSLPEEYPPDLYACVPTEVQLLRPVKDILCYNCLEPFHAATHCTRRKEPWDLHVARNLLKEHNLLAMKYPEESHLLEEALKAIDMSDRKAKRFRKDELCLAVKLINDNRIPYCKTCDAMGHSTRRCEVEARRVLEQHHLKVIDIRLNPGLVQDRIQRLRADRNVRDSYRLSDAWDVLGKDKAYPESFLTAIKELTDARIPLAAARYSTATVRAFLLYVKSNDLLQHLAQLQVDNFPDVCLFCDSYYHASEDCEKAKDEERGFLREVRYNGLTLWEYLRKEEWYNRHFPTDFTKGQEAVVRLANQFKDDYSPGGVGRRMFEEYHNLSNTFVDRRYGENSKHAAVLAHESRHQHNKWNLGINHAPNPLDTPLSQLVLCSDADAGGEQVPSDEIGVLEMNSSFVEANINSNGSSHQVDNFSGYNRGGLLETPNIGELMPIGSDVEGGMRRSLLPPPVQEIETFTTSALMEPSKKRSREADGNDFGGGESLF</sequence>
<evidence type="ECO:0000313" key="5">
    <source>
        <dbReference type="Proteomes" id="UP000002316"/>
    </source>
</evidence>
<dbReference type="AlphaFoldDB" id="C9ZT54"/>
<dbReference type="RefSeq" id="XP_011774869.1">
    <property type="nucleotide sequence ID" value="XM_011776567.1"/>
</dbReference>